<feature type="compositionally biased region" description="Low complexity" evidence="1">
    <location>
        <begin position="166"/>
        <end position="180"/>
    </location>
</feature>
<evidence type="ECO:0000256" key="2">
    <source>
        <dbReference type="SAM" id="Phobius"/>
    </source>
</evidence>
<evidence type="ECO:0000256" key="3">
    <source>
        <dbReference type="SAM" id="SignalP"/>
    </source>
</evidence>
<keyword evidence="2" id="KW-0812">Transmembrane</keyword>
<feature type="compositionally biased region" description="Polar residues" evidence="1">
    <location>
        <begin position="154"/>
        <end position="165"/>
    </location>
</feature>
<organism evidence="4 5">
    <name type="scientific">Parathielavia hyrcaniae</name>
    <dbReference type="NCBI Taxonomy" id="113614"/>
    <lineage>
        <taxon>Eukaryota</taxon>
        <taxon>Fungi</taxon>
        <taxon>Dikarya</taxon>
        <taxon>Ascomycota</taxon>
        <taxon>Pezizomycotina</taxon>
        <taxon>Sordariomycetes</taxon>
        <taxon>Sordariomycetidae</taxon>
        <taxon>Sordariales</taxon>
        <taxon>Chaetomiaceae</taxon>
        <taxon>Parathielavia</taxon>
    </lineage>
</organism>
<evidence type="ECO:0000313" key="5">
    <source>
        <dbReference type="Proteomes" id="UP001305647"/>
    </source>
</evidence>
<feature type="region of interest" description="Disordered" evidence="1">
    <location>
        <begin position="365"/>
        <end position="396"/>
    </location>
</feature>
<feature type="compositionally biased region" description="Low complexity" evidence="1">
    <location>
        <begin position="143"/>
        <end position="153"/>
    </location>
</feature>
<feature type="compositionally biased region" description="Low complexity" evidence="1">
    <location>
        <begin position="460"/>
        <end position="480"/>
    </location>
</feature>
<keyword evidence="3" id="KW-0732">Signal</keyword>
<gene>
    <name evidence="4" type="ORF">N658DRAFT_526474</name>
</gene>
<dbReference type="EMBL" id="MU863661">
    <property type="protein sequence ID" value="KAK4098267.1"/>
    <property type="molecule type" value="Genomic_DNA"/>
</dbReference>
<dbReference type="Proteomes" id="UP001305647">
    <property type="component" value="Unassembled WGS sequence"/>
</dbReference>
<feature type="region of interest" description="Disordered" evidence="1">
    <location>
        <begin position="446"/>
        <end position="525"/>
    </location>
</feature>
<name>A0AAN6PUM6_9PEZI</name>
<reference evidence="4" key="1">
    <citation type="journal article" date="2023" name="Mol. Phylogenet. Evol.">
        <title>Genome-scale phylogeny and comparative genomics of the fungal order Sordariales.</title>
        <authorList>
            <person name="Hensen N."/>
            <person name="Bonometti L."/>
            <person name="Westerberg I."/>
            <person name="Brannstrom I.O."/>
            <person name="Guillou S."/>
            <person name="Cros-Aarteil S."/>
            <person name="Calhoun S."/>
            <person name="Haridas S."/>
            <person name="Kuo A."/>
            <person name="Mondo S."/>
            <person name="Pangilinan J."/>
            <person name="Riley R."/>
            <person name="LaButti K."/>
            <person name="Andreopoulos B."/>
            <person name="Lipzen A."/>
            <person name="Chen C."/>
            <person name="Yan M."/>
            <person name="Daum C."/>
            <person name="Ng V."/>
            <person name="Clum A."/>
            <person name="Steindorff A."/>
            <person name="Ohm R.A."/>
            <person name="Martin F."/>
            <person name="Silar P."/>
            <person name="Natvig D.O."/>
            <person name="Lalanne C."/>
            <person name="Gautier V."/>
            <person name="Ament-Velasquez S.L."/>
            <person name="Kruys A."/>
            <person name="Hutchinson M.I."/>
            <person name="Powell A.J."/>
            <person name="Barry K."/>
            <person name="Miller A.N."/>
            <person name="Grigoriev I.V."/>
            <person name="Debuchy R."/>
            <person name="Gladieux P."/>
            <person name="Hiltunen Thoren M."/>
            <person name="Johannesson H."/>
        </authorList>
    </citation>
    <scope>NUCLEOTIDE SEQUENCE</scope>
    <source>
        <strain evidence="4">CBS 757.83</strain>
    </source>
</reference>
<dbReference type="AlphaFoldDB" id="A0AAN6PUM6"/>
<feature type="signal peptide" evidence="3">
    <location>
        <begin position="1"/>
        <end position="24"/>
    </location>
</feature>
<keyword evidence="2" id="KW-0472">Membrane</keyword>
<reference evidence="4" key="2">
    <citation type="submission" date="2023-05" db="EMBL/GenBank/DDBJ databases">
        <authorList>
            <consortium name="Lawrence Berkeley National Laboratory"/>
            <person name="Steindorff A."/>
            <person name="Hensen N."/>
            <person name="Bonometti L."/>
            <person name="Westerberg I."/>
            <person name="Brannstrom I.O."/>
            <person name="Guillou S."/>
            <person name="Cros-Aarteil S."/>
            <person name="Calhoun S."/>
            <person name="Haridas S."/>
            <person name="Kuo A."/>
            <person name="Mondo S."/>
            <person name="Pangilinan J."/>
            <person name="Riley R."/>
            <person name="Labutti K."/>
            <person name="Andreopoulos B."/>
            <person name="Lipzen A."/>
            <person name="Chen C."/>
            <person name="Yanf M."/>
            <person name="Daum C."/>
            <person name="Ng V."/>
            <person name="Clum A."/>
            <person name="Ohm R."/>
            <person name="Martin F."/>
            <person name="Silar P."/>
            <person name="Natvig D."/>
            <person name="Lalanne C."/>
            <person name="Gautier V."/>
            <person name="Ament-Velasquez S.L."/>
            <person name="Kruys A."/>
            <person name="Hutchinson M.I."/>
            <person name="Powell A.J."/>
            <person name="Barry K."/>
            <person name="Miller A.N."/>
            <person name="Grigoriev I.V."/>
            <person name="Debuchy R."/>
            <person name="Gladieux P."/>
            <person name="Thoren M.H."/>
            <person name="Johannesson H."/>
        </authorList>
    </citation>
    <scope>NUCLEOTIDE SEQUENCE</scope>
    <source>
        <strain evidence="4">CBS 757.83</strain>
    </source>
</reference>
<feature type="region of interest" description="Disordered" evidence="1">
    <location>
        <begin position="143"/>
        <end position="193"/>
    </location>
</feature>
<proteinExistence type="predicted"/>
<protein>
    <submittedName>
        <fullName evidence="4">Uncharacterized protein</fullName>
    </submittedName>
</protein>
<sequence length="558" mass="57728">MARKSLIFPSFLHIFLVLSRYTWAGNVAADGAVPAMAIAREVVGGEGGAEPSWRGIAGRVEGRCEGSCSGFPLAADREPAAHAVRDGCRATITPPPILLNRQDGQGQIQALSDQLRQLSEQSRSVSQASQQVSQSSQQLSQSLQQATQRLSQSEQQLASARLQQGSAESASRSMSEASAEASRRADEARASADGAISEAVRSASQSASRALSENLASLTSSLGASFSSALLLASQSAASAASAARRVQADATALSDNASEQMQQAQGAALSVTQTAIAVIGGVIGSSLLTGVGFVLVLRHRRRKKRRRDEGIAGSTGYPPLSGTSNMAYSIPHSKKDYATSDDRSSTYSTDDVGFQFLPGSNIGTLQQPAPVIPRKGIASSGSGGGGGNNSSQRIHRAFPLGDQPALSGTAAAGAVTTSAAARKLALFRPRDGASKGLRQEEYGYAEEEEQKKEQRQQQRRPQQQATPGAAASAALSSSAGGAGVGDPVGGRDRGGANANTQPEGDVQLGVHEQGNMSGAGLPSLDRWLREGTNVSPFSTLLKGARASQYRTRGGGGR</sequence>
<keyword evidence="2" id="KW-1133">Transmembrane helix</keyword>
<evidence type="ECO:0000313" key="4">
    <source>
        <dbReference type="EMBL" id="KAK4098267.1"/>
    </source>
</evidence>
<feature type="chain" id="PRO_5043033391" evidence="3">
    <location>
        <begin position="25"/>
        <end position="558"/>
    </location>
</feature>
<keyword evidence="5" id="KW-1185">Reference proteome</keyword>
<feature type="region of interest" description="Disordered" evidence="1">
    <location>
        <begin position="305"/>
        <end position="329"/>
    </location>
</feature>
<feature type="compositionally biased region" description="Basic and acidic residues" evidence="1">
    <location>
        <begin position="181"/>
        <end position="190"/>
    </location>
</feature>
<feature type="transmembrane region" description="Helical" evidence="2">
    <location>
        <begin position="276"/>
        <end position="298"/>
    </location>
</feature>
<accession>A0AAN6PUM6</accession>
<comment type="caution">
    <text evidence="4">The sequence shown here is derived from an EMBL/GenBank/DDBJ whole genome shotgun (WGS) entry which is preliminary data.</text>
</comment>
<evidence type="ECO:0000256" key="1">
    <source>
        <dbReference type="SAM" id="MobiDB-lite"/>
    </source>
</evidence>